<keyword evidence="3" id="KW-1185">Reference proteome</keyword>
<accession>R7WLR7</accession>
<organism evidence="2 3">
    <name type="scientific">Rhodococcus rhodnii LMG 5362</name>
    <dbReference type="NCBI Taxonomy" id="1273125"/>
    <lineage>
        <taxon>Bacteria</taxon>
        <taxon>Bacillati</taxon>
        <taxon>Actinomycetota</taxon>
        <taxon>Actinomycetes</taxon>
        <taxon>Mycobacteriales</taxon>
        <taxon>Nocardiaceae</taxon>
        <taxon>Rhodococcus</taxon>
    </lineage>
</organism>
<comment type="caution">
    <text evidence="2">The sequence shown here is derived from an EMBL/GenBank/DDBJ whole genome shotgun (WGS) entry which is preliminary data.</text>
</comment>
<feature type="region of interest" description="Disordered" evidence="1">
    <location>
        <begin position="1"/>
        <end position="22"/>
    </location>
</feature>
<evidence type="ECO:0000313" key="3">
    <source>
        <dbReference type="Proteomes" id="UP000013525"/>
    </source>
</evidence>
<protein>
    <submittedName>
        <fullName evidence="2">PPE family protein</fullName>
    </submittedName>
</protein>
<dbReference type="AlphaFoldDB" id="R7WLR7"/>
<proteinExistence type="predicted"/>
<dbReference type="EMBL" id="APMY01000072">
    <property type="protein sequence ID" value="EOM76242.1"/>
    <property type="molecule type" value="Genomic_DNA"/>
</dbReference>
<dbReference type="eggNOG" id="COG5651">
    <property type="taxonomic scope" value="Bacteria"/>
</dbReference>
<dbReference type="PATRIC" id="fig|1273125.3.peg.2297"/>
<evidence type="ECO:0000256" key="1">
    <source>
        <dbReference type="SAM" id="MobiDB-lite"/>
    </source>
</evidence>
<name>R7WLR7_9NOCA</name>
<sequence>MMSPRGAHASGEDDDEHDTPEYLKSFEHFSDGRTVIPSVIGGAPDDVS</sequence>
<gene>
    <name evidence="2" type="ORF">Rrhod_2401</name>
</gene>
<dbReference type="Proteomes" id="UP000013525">
    <property type="component" value="Unassembled WGS sequence"/>
</dbReference>
<reference evidence="2 3" key="1">
    <citation type="journal article" date="2013" name="Genome Announc.">
        <title>Draft Genome Sequence of Rhodococcus rhodnii Strain LMG5362, a Symbiont of Rhodnius prolixus (Hemiptera, Reduviidae, Triatominae), the Principle Vector of Trypanosoma cruzi.</title>
        <authorList>
            <person name="Pachebat J.A."/>
            <person name="van Keulen G."/>
            <person name="Whitten M.M."/>
            <person name="Girdwood S."/>
            <person name="Del Sol R."/>
            <person name="Dyson P.J."/>
            <person name="Facey P.D."/>
        </authorList>
    </citation>
    <scope>NUCLEOTIDE SEQUENCE [LARGE SCALE GENOMIC DNA]</scope>
    <source>
        <strain evidence="2 3">LMG 5362</strain>
    </source>
</reference>
<evidence type="ECO:0000313" key="2">
    <source>
        <dbReference type="EMBL" id="EOM76242.1"/>
    </source>
</evidence>